<evidence type="ECO:0000256" key="1">
    <source>
        <dbReference type="ARBA" id="ARBA00001974"/>
    </source>
</evidence>
<organism evidence="6 7">
    <name type="scientific">Pseudomonas knackmussii</name>
    <dbReference type="NCBI Taxonomy" id="65741"/>
    <lineage>
        <taxon>Bacteria</taxon>
        <taxon>Pseudomonadati</taxon>
        <taxon>Pseudomonadota</taxon>
        <taxon>Gammaproteobacteria</taxon>
        <taxon>Pseudomonadales</taxon>
        <taxon>Pseudomonadaceae</taxon>
        <taxon>Pseudomonas</taxon>
    </lineage>
</organism>
<proteinExistence type="predicted"/>
<dbReference type="InterPro" id="IPR036188">
    <property type="entry name" value="FAD/NAD-bd_sf"/>
</dbReference>
<feature type="domain" description="RsdA/BaiN/AoA(So)-like Rossmann fold-like" evidence="4">
    <location>
        <begin position="18"/>
        <end position="409"/>
    </location>
</feature>
<dbReference type="PANTHER" id="PTHR42887">
    <property type="entry name" value="OS12G0638800 PROTEIN"/>
    <property type="match status" value="1"/>
</dbReference>
<dbReference type="SUPFAM" id="SSF51905">
    <property type="entry name" value="FAD/NAD(P)-binding domain"/>
    <property type="match status" value="1"/>
</dbReference>
<keyword evidence="2" id="KW-0285">Flavoprotein</keyword>
<feature type="domain" description="RsdA/BaiN/AoA(So)-like insert" evidence="5">
    <location>
        <begin position="204"/>
        <end position="357"/>
    </location>
</feature>
<dbReference type="EMBL" id="CP096208">
    <property type="protein sequence ID" value="UPQ82205.1"/>
    <property type="molecule type" value="Genomic_DNA"/>
</dbReference>
<gene>
    <name evidence="6" type="ORF">M0M42_17665</name>
</gene>
<dbReference type="Proteomes" id="UP000831189">
    <property type="component" value="Chromosome"/>
</dbReference>
<dbReference type="InterPro" id="IPR057661">
    <property type="entry name" value="RsdA/BaiN/AoA(So)_Rossmann"/>
</dbReference>
<keyword evidence="3" id="KW-0274">FAD</keyword>
<evidence type="ECO:0000259" key="4">
    <source>
        <dbReference type="Pfam" id="PF03486"/>
    </source>
</evidence>
<evidence type="ECO:0000313" key="7">
    <source>
        <dbReference type="Proteomes" id="UP000831189"/>
    </source>
</evidence>
<dbReference type="PRINTS" id="PR00419">
    <property type="entry name" value="ADXRDTASE"/>
</dbReference>
<dbReference type="InterPro" id="IPR022460">
    <property type="entry name" value="Flavoprotein_PP4765"/>
</dbReference>
<sequence length="429" mass="45647">MPAPQLPAATMPLAQSRAAIIGGGPAGLMAAEVLSQAGVSVDVYDAMPTVGRKFLLAGVGGMNITHSEALEPFVARYHERAPALRPLLDAFNPQALREWIHGLGIDTFVGSSGRVFPTDMKAAPLLRAWLRRLRDAGVRIHTRHRWLGWNADGSLRLLTSLGEISVNVDAVLLALGGGSWARLGSDGAWVPVLQARGIDIATLRPSNCGFEVAGWSAYLQERYAGAPLKTVSLAPPGGTSRKGEFVITSTGIEGSLVYALSADIRRAIEQNGQATVTLDLLPDHSPEKIMKALSKPRGSQSMAKHLKRQLGLDGVKAGLLRELTSVETLQQPAALAAAIKALPITLLRPRPLDEAISSAGGVRFEALDQGLMLRQLPGVFCAGEMLDWEAPTGGYLLTACFASGRAAATGMLRWLEADRLDDIEEKPIA</sequence>
<dbReference type="SUPFAM" id="SSF160996">
    <property type="entry name" value="HI0933 insert domain-like"/>
    <property type="match status" value="1"/>
</dbReference>
<dbReference type="Gene3D" id="1.10.8.260">
    <property type="entry name" value="HI0933 insert domain-like"/>
    <property type="match status" value="1"/>
</dbReference>
<dbReference type="InterPro" id="IPR023166">
    <property type="entry name" value="BaiN-like_dom_sf"/>
</dbReference>
<dbReference type="Pfam" id="PF03486">
    <property type="entry name" value="HI0933_like"/>
    <property type="match status" value="1"/>
</dbReference>
<dbReference type="Gene3D" id="2.40.30.10">
    <property type="entry name" value="Translation factors"/>
    <property type="match status" value="1"/>
</dbReference>
<comment type="cofactor">
    <cofactor evidence="1">
        <name>FAD</name>
        <dbReference type="ChEBI" id="CHEBI:57692"/>
    </cofactor>
</comment>
<keyword evidence="7" id="KW-1185">Reference proteome</keyword>
<accession>A0ABY4KMZ8</accession>
<evidence type="ECO:0000256" key="2">
    <source>
        <dbReference type="ARBA" id="ARBA00022630"/>
    </source>
</evidence>
<evidence type="ECO:0000313" key="6">
    <source>
        <dbReference type="EMBL" id="UPQ82205.1"/>
    </source>
</evidence>
<dbReference type="PANTHER" id="PTHR42887:SF1">
    <property type="entry name" value="BLR3961 PROTEIN"/>
    <property type="match status" value="1"/>
</dbReference>
<dbReference type="Gene3D" id="3.50.50.60">
    <property type="entry name" value="FAD/NAD(P)-binding domain"/>
    <property type="match status" value="1"/>
</dbReference>
<reference evidence="6 7" key="1">
    <citation type="submission" date="2022-04" db="EMBL/GenBank/DDBJ databases">
        <title>Pseudomonas knackmussii B09-2.</title>
        <authorList>
            <person name="Deng Y."/>
        </authorList>
    </citation>
    <scope>NUCLEOTIDE SEQUENCE [LARGE SCALE GENOMIC DNA]</scope>
    <source>
        <strain evidence="6 7">B09-2</strain>
    </source>
</reference>
<protein>
    <submittedName>
        <fullName evidence="6">TIGR03862 family flavoprotein</fullName>
    </submittedName>
</protein>
<evidence type="ECO:0000256" key="3">
    <source>
        <dbReference type="ARBA" id="ARBA00022827"/>
    </source>
</evidence>
<dbReference type="InterPro" id="IPR055178">
    <property type="entry name" value="RsdA/BaiN/AoA(So)-like_dom"/>
</dbReference>
<dbReference type="NCBIfam" id="TIGR00275">
    <property type="entry name" value="aminoacetone oxidase family FAD-binding enzyme"/>
    <property type="match status" value="1"/>
</dbReference>
<dbReference type="NCBIfam" id="TIGR03862">
    <property type="entry name" value="flavo_PP4765"/>
    <property type="match status" value="1"/>
</dbReference>
<dbReference type="Pfam" id="PF22780">
    <property type="entry name" value="HI0933_like_1st"/>
    <property type="match status" value="1"/>
</dbReference>
<dbReference type="InterPro" id="IPR004792">
    <property type="entry name" value="BaiN-like"/>
</dbReference>
<name>A0ABY4KMZ8_9PSED</name>
<evidence type="ECO:0000259" key="5">
    <source>
        <dbReference type="Pfam" id="PF22780"/>
    </source>
</evidence>